<dbReference type="EMBL" id="JZWT02000001">
    <property type="protein sequence ID" value="MFB6489656.1"/>
    <property type="molecule type" value="Genomic_DNA"/>
</dbReference>
<organism evidence="1 2">
    <name type="scientific">Thermoproteus sp. AZ2</name>
    <dbReference type="NCBI Taxonomy" id="1609232"/>
    <lineage>
        <taxon>Archaea</taxon>
        <taxon>Thermoproteota</taxon>
        <taxon>Thermoprotei</taxon>
        <taxon>Thermoproteales</taxon>
        <taxon>Thermoproteaceae</taxon>
        <taxon>Thermoproteus</taxon>
    </lineage>
</organism>
<reference evidence="1" key="1">
    <citation type="submission" date="2024-07" db="EMBL/GenBank/DDBJ databases">
        <title>Metagenome and Metagenome-Assembled Genomes of Archaea from a hot spring from the geothermal field of Los Azufres, Mexico.</title>
        <authorList>
            <person name="Marin-Paredes R."/>
            <person name="Martinez-Romero E."/>
            <person name="Servin-Garciduenas L.E."/>
        </authorList>
    </citation>
    <scope>NUCLEOTIDE SEQUENCE</scope>
</reference>
<comment type="caution">
    <text evidence="1">The sequence shown here is derived from an EMBL/GenBank/DDBJ whole genome shotgun (WGS) entry which is preliminary data.</text>
</comment>
<dbReference type="Proteomes" id="UP000033636">
    <property type="component" value="Unassembled WGS sequence"/>
</dbReference>
<gene>
    <name evidence="1" type="ORF">TU35_000150</name>
</gene>
<accession>A0ACC6UYB9</accession>
<proteinExistence type="predicted"/>
<protein>
    <submittedName>
        <fullName evidence="1">Amylo-alpha-1,6-glucosidase</fullName>
    </submittedName>
</protein>
<name>A0ACC6UYB9_9CREN</name>
<sequence length="567" mass="63505">MRIYGKAEVSGNLIAVALAGRIGVRVIYGEYVEGELSGGEAKALWHLWDLGGVRRRSAGGVFEFATAYGDSALYSIKGFSGVLKGVFRARGFSGVEEGGGGAFAVKHEGDRFWMWSDKPLRISAGPGGALAELEVDGGARVAFAGDLDGLRAAMRGEAAMEAERRAWASRLLEKASDLGDPTLRYCWYVLLTNRCSLRGHPALRAPFTMPSKYVFRHQWLWDSSFHAIVLSRYDPRLAAEELENLFSNQAPDGRIPHEIFMSREACKSFWGVDGYTPWTTQPPVLAVAVDAVLSKAWDEGFAKRALSALVKYDEWFRAARDKDGDWLYSYLDPYETGWDDSPRWDEAVEGYRAGRRRCGYERCSMAPVEAVDLNSLIYLQRRIAARLAERLGDRETAEEYNEMAEKTAEAIRGLMWDEEDGFFYDVYEDAHEKIRVKTPAAFVALFAGVATAEQAEALVGHIFSPREFWTAFPIPSVSADERVYDPAGYWRGRSWINLIWFAYKGLRKYGYYAEASRLFARALEVFAKAPCRENYNSATGEPMGAPDFGWSTLIIDMALEERGLPCL</sequence>
<evidence type="ECO:0000313" key="2">
    <source>
        <dbReference type="Proteomes" id="UP000033636"/>
    </source>
</evidence>
<evidence type="ECO:0000313" key="1">
    <source>
        <dbReference type="EMBL" id="MFB6489656.1"/>
    </source>
</evidence>